<gene>
    <name evidence="12" type="ORF">PPROV_000306500</name>
</gene>
<dbReference type="InterPro" id="IPR039421">
    <property type="entry name" value="Type_1_exporter"/>
</dbReference>
<evidence type="ECO:0000256" key="4">
    <source>
        <dbReference type="ARBA" id="ARBA00022741"/>
    </source>
</evidence>
<dbReference type="Pfam" id="PF00664">
    <property type="entry name" value="ABC_membrane"/>
    <property type="match status" value="1"/>
</dbReference>
<proteinExistence type="predicted"/>
<dbReference type="PROSITE" id="PS00211">
    <property type="entry name" value="ABC_TRANSPORTER_1"/>
    <property type="match status" value="1"/>
</dbReference>
<dbReference type="Gene3D" id="1.20.1560.10">
    <property type="entry name" value="ABC transporter type 1, transmembrane domain"/>
    <property type="match status" value="1"/>
</dbReference>
<evidence type="ECO:0000256" key="2">
    <source>
        <dbReference type="ARBA" id="ARBA00022448"/>
    </source>
</evidence>
<evidence type="ECO:0000256" key="5">
    <source>
        <dbReference type="ARBA" id="ARBA00022840"/>
    </source>
</evidence>
<feature type="transmembrane region" description="Helical" evidence="9">
    <location>
        <begin position="336"/>
        <end position="358"/>
    </location>
</feature>
<keyword evidence="4" id="KW-0547">Nucleotide-binding</keyword>
<evidence type="ECO:0000256" key="8">
    <source>
        <dbReference type="SAM" id="MobiDB-lite"/>
    </source>
</evidence>
<evidence type="ECO:0000256" key="9">
    <source>
        <dbReference type="SAM" id="Phobius"/>
    </source>
</evidence>
<dbReference type="PROSITE" id="PS50893">
    <property type="entry name" value="ABC_TRANSPORTER_2"/>
    <property type="match status" value="1"/>
</dbReference>
<evidence type="ECO:0008006" key="14">
    <source>
        <dbReference type="Google" id="ProtNLM"/>
    </source>
</evidence>
<organism evidence="12 13">
    <name type="scientific">Pycnococcus provasolii</name>
    <dbReference type="NCBI Taxonomy" id="41880"/>
    <lineage>
        <taxon>Eukaryota</taxon>
        <taxon>Viridiplantae</taxon>
        <taxon>Chlorophyta</taxon>
        <taxon>Pseudoscourfieldiophyceae</taxon>
        <taxon>Pseudoscourfieldiales</taxon>
        <taxon>Pycnococcaceae</taxon>
        <taxon>Pycnococcus</taxon>
    </lineage>
</organism>
<dbReference type="InterPro" id="IPR027417">
    <property type="entry name" value="P-loop_NTPase"/>
</dbReference>
<dbReference type="GO" id="GO:0015421">
    <property type="term" value="F:ABC-type oligopeptide transporter activity"/>
    <property type="evidence" value="ECO:0007669"/>
    <property type="project" value="TreeGrafter"/>
</dbReference>
<sequence length="956" mass="104168">MAVGRGRSFGLLSQPVSSGDAVAARALWRFRILIVICILDATSSTALYLSLHSMSSVLGGDVGPLLVDLSALLDIRDDTLGILLMSALRVSTVLTLSTFAARIGSEKNKNKQHASCHHHHHHHHASGEEAESDVMTTPLISQGDDNDDNHALGGDAEKLSAVKARERKRDVVVACLFALCCLTCLFQAVQCSTFRKFEDKPLPLNWSSKTWSILRVLLMASGIFWGNLEAVFAVQWVEIVTRRRGYLKPSIHMHELIHSEVPNHRCDVCRGRVRTAMRCEACDFDICLKCFRKGDRSRGEGGIRGDRGVRNETDAREKGPVSHLMRVWSVVKSERLMVAAALSSLLITNAAEIASPSFTGSILDHVVKNDRKGFELAVLYLTISAVVQSVLGAFKATCFRIVGRKITWHIRQNLFSQLLRQDIAFFDAAATGDLVSRLGNDVTVMTSPITTTLGSFIGSLARLIGGLACSFIVSWRLALLAFTTLVPAAYLTKRFAMWSSSLNAHIFTSLGEATKTVNDALGNIRTVKSSACEDLEHKKYKRSLDRALKEGILDAKGAGINRFLGGLLDEGSLVIVLWFGGNLALQHMHGGDAKGPGLTVGRLIAFQLYWSMFNNSFENMQNLLATFTRSAGAATRVWSLVDSFPDINDEAGAGSVQQWLPASASVGPKVELRDAVFAYQMREEVRVLQGLDVSIAPSEVGALVGPSGGGKSTVIHLLLRFYDPHEGQVMLDSRDLRSLRLQDVRRKTGLVSQETQLFAESILYNLAYGLHDCDDIDAVVLGASTNSAGDEETSTITIDDAGEAPTREQVLEACEMAQARVFIESFPDGLATRVGERGVRLSGGQRQRIAVARAFLRKPRLLLLDEATSALDSESEALVQQALNHLMEQRTSTVAVVAHRLSTVRNANAIHVVSGGQCAERGRHEELMAIEDGIYKKLVKTQVEAGATSAIGEDQS</sequence>
<dbReference type="GO" id="GO:0005743">
    <property type="term" value="C:mitochondrial inner membrane"/>
    <property type="evidence" value="ECO:0007669"/>
    <property type="project" value="TreeGrafter"/>
</dbReference>
<feature type="transmembrane region" description="Helical" evidence="9">
    <location>
        <begin position="80"/>
        <end position="101"/>
    </location>
</feature>
<dbReference type="CDD" id="cd18572">
    <property type="entry name" value="ABC_6TM_TAP"/>
    <property type="match status" value="1"/>
</dbReference>
<feature type="region of interest" description="Disordered" evidence="8">
    <location>
        <begin position="110"/>
        <end position="133"/>
    </location>
</feature>
<dbReference type="InterPro" id="IPR036640">
    <property type="entry name" value="ABC1_TM_sf"/>
</dbReference>
<keyword evidence="5" id="KW-0067">ATP-binding</keyword>
<keyword evidence="2" id="KW-0813">Transport</keyword>
<feature type="transmembrane region" description="Helical" evidence="9">
    <location>
        <begin position="378"/>
        <end position="402"/>
    </location>
</feature>
<evidence type="ECO:0000256" key="1">
    <source>
        <dbReference type="ARBA" id="ARBA00004141"/>
    </source>
</evidence>
<dbReference type="Gene3D" id="3.40.50.300">
    <property type="entry name" value="P-loop containing nucleotide triphosphate hydrolases"/>
    <property type="match status" value="1"/>
</dbReference>
<feature type="domain" description="ABC transporter" evidence="10">
    <location>
        <begin position="670"/>
        <end position="940"/>
    </location>
</feature>
<dbReference type="SMART" id="SM00382">
    <property type="entry name" value="AAA"/>
    <property type="match status" value="1"/>
</dbReference>
<dbReference type="AlphaFoldDB" id="A0A830HFB1"/>
<keyword evidence="6 9" id="KW-1133">Transmembrane helix</keyword>
<name>A0A830HFB1_9CHLO</name>
<dbReference type="Proteomes" id="UP000660262">
    <property type="component" value="Unassembled WGS sequence"/>
</dbReference>
<keyword evidence="13" id="KW-1185">Reference proteome</keyword>
<dbReference type="GO" id="GO:0005524">
    <property type="term" value="F:ATP binding"/>
    <property type="evidence" value="ECO:0007669"/>
    <property type="project" value="UniProtKB-KW"/>
</dbReference>
<dbReference type="OrthoDB" id="6500128at2759"/>
<keyword evidence="7 9" id="KW-0472">Membrane</keyword>
<accession>A0A830HFB1</accession>
<comment type="caution">
    <text evidence="12">The sequence shown here is derived from an EMBL/GenBank/DDBJ whole genome shotgun (WGS) entry which is preliminary data.</text>
</comment>
<dbReference type="InterPro" id="IPR003593">
    <property type="entry name" value="AAA+_ATPase"/>
</dbReference>
<feature type="transmembrane region" description="Helical" evidence="9">
    <location>
        <begin position="32"/>
        <end position="51"/>
    </location>
</feature>
<dbReference type="GO" id="GO:0016887">
    <property type="term" value="F:ATP hydrolysis activity"/>
    <property type="evidence" value="ECO:0007669"/>
    <property type="project" value="InterPro"/>
</dbReference>
<dbReference type="Pfam" id="PF00005">
    <property type="entry name" value="ABC_tran"/>
    <property type="match status" value="1"/>
</dbReference>
<comment type="subcellular location">
    <subcellularLocation>
        <location evidence="1">Membrane</location>
        <topology evidence="1">Multi-pass membrane protein</topology>
    </subcellularLocation>
</comment>
<feature type="domain" description="ABC transmembrane type-1" evidence="11">
    <location>
        <begin position="339"/>
        <end position="629"/>
    </location>
</feature>
<dbReference type="GO" id="GO:0090374">
    <property type="term" value="P:oligopeptide export from mitochondrion"/>
    <property type="evidence" value="ECO:0007669"/>
    <property type="project" value="TreeGrafter"/>
</dbReference>
<evidence type="ECO:0000256" key="7">
    <source>
        <dbReference type="ARBA" id="ARBA00023136"/>
    </source>
</evidence>
<keyword evidence="3 9" id="KW-0812">Transmembrane</keyword>
<protein>
    <recommendedName>
        <fullName evidence="14">ATP-binding cassette transporter</fullName>
    </recommendedName>
</protein>
<evidence type="ECO:0000259" key="10">
    <source>
        <dbReference type="PROSITE" id="PS50893"/>
    </source>
</evidence>
<dbReference type="EMBL" id="BNJQ01000007">
    <property type="protein sequence ID" value="GHP04311.1"/>
    <property type="molecule type" value="Genomic_DNA"/>
</dbReference>
<feature type="transmembrane region" description="Helical" evidence="9">
    <location>
        <begin position="210"/>
        <end position="234"/>
    </location>
</feature>
<dbReference type="PANTHER" id="PTHR43394:SF5">
    <property type="entry name" value="ABC TRANSPORTER B FAMILY"/>
    <property type="match status" value="1"/>
</dbReference>
<evidence type="ECO:0000259" key="11">
    <source>
        <dbReference type="PROSITE" id="PS50929"/>
    </source>
</evidence>
<dbReference type="InterPro" id="IPR017871">
    <property type="entry name" value="ABC_transporter-like_CS"/>
</dbReference>
<feature type="compositionally biased region" description="Basic residues" evidence="8">
    <location>
        <begin position="110"/>
        <end position="124"/>
    </location>
</feature>
<reference evidence="12" key="1">
    <citation type="submission" date="2020-10" db="EMBL/GenBank/DDBJ databases">
        <title>Unveiling of a novel bifunctional photoreceptor, Dualchrome1, isolated from a cosmopolitan green alga.</title>
        <authorList>
            <person name="Suzuki S."/>
            <person name="Kawachi M."/>
        </authorList>
    </citation>
    <scope>NUCLEOTIDE SEQUENCE</scope>
    <source>
        <strain evidence="12">NIES 2893</strain>
    </source>
</reference>
<dbReference type="InterPro" id="IPR011527">
    <property type="entry name" value="ABC1_TM_dom"/>
</dbReference>
<dbReference type="PANTHER" id="PTHR43394">
    <property type="entry name" value="ATP-DEPENDENT PERMEASE MDL1, MITOCHONDRIAL"/>
    <property type="match status" value="1"/>
</dbReference>
<dbReference type="SUPFAM" id="SSF52540">
    <property type="entry name" value="P-loop containing nucleoside triphosphate hydrolases"/>
    <property type="match status" value="1"/>
</dbReference>
<evidence type="ECO:0000313" key="12">
    <source>
        <dbReference type="EMBL" id="GHP04311.1"/>
    </source>
</evidence>
<evidence type="ECO:0000313" key="13">
    <source>
        <dbReference type="Proteomes" id="UP000660262"/>
    </source>
</evidence>
<evidence type="ECO:0000256" key="3">
    <source>
        <dbReference type="ARBA" id="ARBA00022692"/>
    </source>
</evidence>
<feature type="transmembrane region" description="Helical" evidence="9">
    <location>
        <begin position="171"/>
        <end position="190"/>
    </location>
</feature>
<dbReference type="SUPFAM" id="SSF90123">
    <property type="entry name" value="ABC transporter transmembrane region"/>
    <property type="match status" value="1"/>
</dbReference>
<evidence type="ECO:0000256" key="6">
    <source>
        <dbReference type="ARBA" id="ARBA00022989"/>
    </source>
</evidence>
<feature type="transmembrane region" description="Helical" evidence="9">
    <location>
        <begin position="463"/>
        <end position="491"/>
    </location>
</feature>
<dbReference type="FunFam" id="1.20.1560.10:FF:000215">
    <property type="entry name" value="ABC transporter B family member 4"/>
    <property type="match status" value="1"/>
</dbReference>
<dbReference type="InterPro" id="IPR003439">
    <property type="entry name" value="ABC_transporter-like_ATP-bd"/>
</dbReference>
<dbReference type="PROSITE" id="PS50929">
    <property type="entry name" value="ABC_TM1F"/>
    <property type="match status" value="1"/>
</dbReference>